<dbReference type="PANTHER" id="PTHR45138:SF9">
    <property type="entry name" value="DIGUANYLATE CYCLASE DGCM-RELATED"/>
    <property type="match status" value="1"/>
</dbReference>
<dbReference type="InterPro" id="IPR050469">
    <property type="entry name" value="Diguanylate_Cyclase"/>
</dbReference>
<dbReference type="SMART" id="SM00267">
    <property type="entry name" value="GGDEF"/>
    <property type="match status" value="1"/>
</dbReference>
<dbReference type="GO" id="GO:1902201">
    <property type="term" value="P:negative regulation of bacterial-type flagellum-dependent cell motility"/>
    <property type="evidence" value="ECO:0007669"/>
    <property type="project" value="TreeGrafter"/>
</dbReference>
<dbReference type="InterPro" id="IPR029787">
    <property type="entry name" value="Nucleotide_cyclase"/>
</dbReference>
<sequence length="457" mass="48760">MPGRILIIDRIATAEGDEGDLLTAAGYEVRRSADEVSARADLHDFVPDLLLLRDDGALACVLKQVTALRARPGAAGLPLIHAGRLEASEARIALLRAGVDEVARRPLGAALLQARIRNLLRARDTAAELSLRQATHRALGFAEAPAGFVPAPGIALIGPEAAPPWATGLPGRPRHRPQAHRSGGEGPSVDLFVIDAAALRAAGEPPEAVFRIVSDLRSRSATRRAALLVRLPDGAREAALLLDLGADDLVPASAGPEEVAHRARRLIALKAQADQLRAAERFGLEAAAIDELTGLWNRRYALNHLTRMVEVAQRGRRPLAVLLLDIDHFKVVNDRHGHAAGDQVLALLAERLRDGLRPADLVARIGGEEFLVAMPDTRLEAARRAAERLRRSVRDASFELSETPGRHRVTVSVGVATGPGPGLSEAEARSLMRNADKALYAAKAAGRNRVTVALSVA</sequence>
<protein>
    <recommendedName>
        <fullName evidence="1">diguanylate cyclase</fullName>
        <ecNumber evidence="1">2.7.7.65</ecNumber>
    </recommendedName>
</protein>
<comment type="catalytic activity">
    <reaction evidence="2">
        <text>2 GTP = 3',3'-c-di-GMP + 2 diphosphate</text>
        <dbReference type="Rhea" id="RHEA:24898"/>
        <dbReference type="ChEBI" id="CHEBI:33019"/>
        <dbReference type="ChEBI" id="CHEBI:37565"/>
        <dbReference type="ChEBI" id="CHEBI:58805"/>
        <dbReference type="EC" id="2.7.7.65"/>
    </reaction>
</comment>
<evidence type="ECO:0000313" key="5">
    <source>
        <dbReference type="EMBL" id="SDE42921.1"/>
    </source>
</evidence>
<dbReference type="Gene3D" id="3.30.70.270">
    <property type="match status" value="1"/>
</dbReference>
<accession>A0A1G7CUL9</accession>
<dbReference type="InterPro" id="IPR011006">
    <property type="entry name" value="CheY-like_superfamily"/>
</dbReference>
<dbReference type="EC" id="2.7.7.65" evidence="1"/>
<dbReference type="InterPro" id="IPR000160">
    <property type="entry name" value="GGDEF_dom"/>
</dbReference>
<feature type="domain" description="GGDEF" evidence="4">
    <location>
        <begin position="317"/>
        <end position="455"/>
    </location>
</feature>
<dbReference type="AlphaFoldDB" id="A0A1G7CUL9"/>
<evidence type="ECO:0000256" key="2">
    <source>
        <dbReference type="ARBA" id="ARBA00034247"/>
    </source>
</evidence>
<gene>
    <name evidence="5" type="ORF">SAMN04488567_1648</name>
</gene>
<reference evidence="6" key="1">
    <citation type="submission" date="2016-10" db="EMBL/GenBank/DDBJ databases">
        <authorList>
            <person name="Varghese N."/>
            <person name="Submissions S."/>
        </authorList>
    </citation>
    <scope>NUCLEOTIDE SEQUENCE [LARGE SCALE GENOMIC DNA]</scope>
    <source>
        <strain evidence="6">DSM 21424</strain>
    </source>
</reference>
<name>A0A1G7CUL9_9RHOB</name>
<dbReference type="FunFam" id="3.30.70.270:FF:000001">
    <property type="entry name" value="Diguanylate cyclase domain protein"/>
    <property type="match status" value="1"/>
</dbReference>
<evidence type="ECO:0000256" key="1">
    <source>
        <dbReference type="ARBA" id="ARBA00012528"/>
    </source>
</evidence>
<dbReference type="GO" id="GO:0043709">
    <property type="term" value="P:cell adhesion involved in single-species biofilm formation"/>
    <property type="evidence" value="ECO:0007669"/>
    <property type="project" value="TreeGrafter"/>
</dbReference>
<evidence type="ECO:0000256" key="3">
    <source>
        <dbReference type="SAM" id="MobiDB-lite"/>
    </source>
</evidence>
<dbReference type="RefSeq" id="WP_165612546.1">
    <property type="nucleotide sequence ID" value="NZ_FNAT01000002.1"/>
</dbReference>
<feature type="region of interest" description="Disordered" evidence="3">
    <location>
        <begin position="165"/>
        <end position="186"/>
    </location>
</feature>
<dbReference type="CDD" id="cd01949">
    <property type="entry name" value="GGDEF"/>
    <property type="match status" value="1"/>
</dbReference>
<evidence type="ECO:0000313" key="6">
    <source>
        <dbReference type="Proteomes" id="UP000198922"/>
    </source>
</evidence>
<dbReference type="NCBIfam" id="TIGR00254">
    <property type="entry name" value="GGDEF"/>
    <property type="match status" value="1"/>
</dbReference>
<dbReference type="SUPFAM" id="SSF55073">
    <property type="entry name" value="Nucleotide cyclase"/>
    <property type="match status" value="1"/>
</dbReference>
<dbReference type="Gene3D" id="3.40.50.2300">
    <property type="match status" value="1"/>
</dbReference>
<dbReference type="EMBL" id="FNAT01000002">
    <property type="protein sequence ID" value="SDE42921.1"/>
    <property type="molecule type" value="Genomic_DNA"/>
</dbReference>
<dbReference type="InterPro" id="IPR043128">
    <property type="entry name" value="Rev_trsase/Diguanyl_cyclase"/>
</dbReference>
<dbReference type="PANTHER" id="PTHR45138">
    <property type="entry name" value="REGULATORY COMPONENTS OF SENSORY TRANSDUCTION SYSTEM"/>
    <property type="match status" value="1"/>
</dbReference>
<dbReference type="Pfam" id="PF00990">
    <property type="entry name" value="GGDEF"/>
    <property type="match status" value="1"/>
</dbReference>
<dbReference type="SUPFAM" id="SSF52172">
    <property type="entry name" value="CheY-like"/>
    <property type="match status" value="1"/>
</dbReference>
<organism evidence="5 6">
    <name type="scientific">Limimaricola pyoseonensis</name>
    <dbReference type="NCBI Taxonomy" id="521013"/>
    <lineage>
        <taxon>Bacteria</taxon>
        <taxon>Pseudomonadati</taxon>
        <taxon>Pseudomonadota</taxon>
        <taxon>Alphaproteobacteria</taxon>
        <taxon>Rhodobacterales</taxon>
        <taxon>Paracoccaceae</taxon>
        <taxon>Limimaricola</taxon>
    </lineage>
</organism>
<dbReference type="GO" id="GO:0052621">
    <property type="term" value="F:diguanylate cyclase activity"/>
    <property type="evidence" value="ECO:0007669"/>
    <property type="project" value="UniProtKB-EC"/>
</dbReference>
<dbReference type="PROSITE" id="PS50887">
    <property type="entry name" value="GGDEF"/>
    <property type="match status" value="1"/>
</dbReference>
<dbReference type="GO" id="GO:0005886">
    <property type="term" value="C:plasma membrane"/>
    <property type="evidence" value="ECO:0007669"/>
    <property type="project" value="TreeGrafter"/>
</dbReference>
<proteinExistence type="predicted"/>
<keyword evidence="6" id="KW-1185">Reference proteome</keyword>
<evidence type="ECO:0000259" key="4">
    <source>
        <dbReference type="PROSITE" id="PS50887"/>
    </source>
</evidence>
<dbReference type="STRING" id="521013.SAMN04488567_1648"/>
<dbReference type="Proteomes" id="UP000198922">
    <property type="component" value="Unassembled WGS sequence"/>
</dbReference>